<protein>
    <submittedName>
        <fullName evidence="3">Helix-turn-helix transcriptional regulator</fullName>
    </submittedName>
</protein>
<evidence type="ECO:0000313" key="4">
    <source>
        <dbReference type="Proteomes" id="UP000636956"/>
    </source>
</evidence>
<accession>A0A917UR54</accession>
<evidence type="ECO:0000313" key="3">
    <source>
        <dbReference type="EMBL" id="GGJ78710.1"/>
    </source>
</evidence>
<feature type="domain" description="HTH luxR-type" evidence="2">
    <location>
        <begin position="779"/>
        <end position="844"/>
    </location>
</feature>
<evidence type="ECO:0000256" key="1">
    <source>
        <dbReference type="SAM" id="MobiDB-lite"/>
    </source>
</evidence>
<organism evidence="3 4">
    <name type="scientific">Agromyces bauzanensis</name>
    <dbReference type="NCBI Taxonomy" id="1308924"/>
    <lineage>
        <taxon>Bacteria</taxon>
        <taxon>Bacillati</taxon>
        <taxon>Actinomycetota</taxon>
        <taxon>Actinomycetes</taxon>
        <taxon>Micrococcales</taxon>
        <taxon>Microbacteriaceae</taxon>
        <taxon>Agromyces</taxon>
    </lineage>
</organism>
<reference evidence="3" key="2">
    <citation type="submission" date="2020-09" db="EMBL/GenBank/DDBJ databases">
        <authorList>
            <person name="Sun Q."/>
            <person name="Zhou Y."/>
        </authorList>
    </citation>
    <scope>NUCLEOTIDE SEQUENCE</scope>
    <source>
        <strain evidence="3">CGMCC 1.8984</strain>
    </source>
</reference>
<dbReference type="Proteomes" id="UP000636956">
    <property type="component" value="Unassembled WGS sequence"/>
</dbReference>
<feature type="region of interest" description="Disordered" evidence="1">
    <location>
        <begin position="844"/>
        <end position="872"/>
    </location>
</feature>
<dbReference type="SMART" id="SM00421">
    <property type="entry name" value="HTH_LUXR"/>
    <property type="match status" value="1"/>
</dbReference>
<dbReference type="InterPro" id="IPR016032">
    <property type="entry name" value="Sig_transdc_resp-reg_C-effctor"/>
</dbReference>
<name>A0A917UR54_9MICO</name>
<dbReference type="SMART" id="SM00382">
    <property type="entry name" value="AAA"/>
    <property type="match status" value="1"/>
</dbReference>
<dbReference type="Pfam" id="PF00196">
    <property type="entry name" value="GerE"/>
    <property type="match status" value="1"/>
</dbReference>
<dbReference type="EMBL" id="BMMD01000007">
    <property type="protein sequence ID" value="GGJ78710.1"/>
    <property type="molecule type" value="Genomic_DNA"/>
</dbReference>
<feature type="region of interest" description="Disordered" evidence="1">
    <location>
        <begin position="762"/>
        <end position="786"/>
    </location>
</feature>
<dbReference type="InterPro" id="IPR027417">
    <property type="entry name" value="P-loop_NTPase"/>
</dbReference>
<dbReference type="CDD" id="cd06170">
    <property type="entry name" value="LuxR_C_like"/>
    <property type="match status" value="1"/>
</dbReference>
<dbReference type="RefSeq" id="WP_188742922.1">
    <property type="nucleotide sequence ID" value="NZ_BAABFW010000018.1"/>
</dbReference>
<feature type="compositionally biased region" description="Pro residues" evidence="1">
    <location>
        <begin position="856"/>
        <end position="872"/>
    </location>
</feature>
<proteinExistence type="predicted"/>
<sequence length="872" mass="92710">MTEPRSSAERRNAGLAGWEESAELVRKILDDDAAVHAGITGPGGSGKTTLLREIAAALRAEAIEVADGLDALAHVDADGRRITLLIDDLERLGDDDIARLSALVVDGGPHVIAAFRSWPRSPLAAELVERLGRQRPHLLLHPLLPTRVRARTSELLGAEQPQGLAERITELAGGNPRMVDLVVAAVRDEGWDPREAGPLPATLLERLRHRLDRHDQEFLDYLLALAVGFAASGPVLSTAPRFSRSDLHELTSRSRASGLVSPDGSPLPIVRLGLMQSTPAHELWAMRRELVDAMEAAGLPLGDSALGLSVGGFRDPRVARALVDRGDGLLLTDPVEAWRHYAAAIDAGTDAASVAGRRAQAAWSAGDVRTAERLVDDVLAGTGHPDLPRALSVAAATWARKGMLGRAAAAYAGLDDAGAWSAAPLAAVCFAAVGDIRRAREAYAAAPDPEYPGSSQVAVSLMAEGMIAALEGAADRGLSALLQASSLMNESGETIPLPEVPAVLAAHVAVNAGELGIAAEVLHAAGEAVQGGPAFRHRLRLTEALIELRADRPARARALLTGVEESQRPLGLHSEVLAHAVRIGLARRTDDLANLVKAWRAARPTVARMPVDLMGLPALAELVIAAARLHESHLVEEPLAAAWKLLDCAGRPATWSMNLHWAGIQSAILREDRAELERHSEVLVDAASANRVSRTLAEAGRVWAAALAGQVDVPAVERAVRELAAAGYRWDAGRLAGHAAGRAAEHADTLQLLALARSLHADHHRDEEPGDHDDASELDRPDDAGLTAREREVARLVLEGKTYAEIGSAIFISPRTAEHHIARIRRRLGVTTRSELLARLRLVLDEDEDRSASRPAPAPAPIPPRRPGSPNP</sequence>
<dbReference type="PRINTS" id="PR00038">
    <property type="entry name" value="HTHLUXR"/>
</dbReference>
<dbReference type="InterPro" id="IPR000792">
    <property type="entry name" value="Tscrpt_reg_LuxR_C"/>
</dbReference>
<gene>
    <name evidence="3" type="ORF">GCM10011372_16250</name>
</gene>
<dbReference type="GO" id="GO:0006355">
    <property type="term" value="P:regulation of DNA-templated transcription"/>
    <property type="evidence" value="ECO:0007669"/>
    <property type="project" value="InterPro"/>
</dbReference>
<keyword evidence="4" id="KW-1185">Reference proteome</keyword>
<dbReference type="Gene3D" id="3.40.50.300">
    <property type="entry name" value="P-loop containing nucleotide triphosphate hydrolases"/>
    <property type="match status" value="1"/>
</dbReference>
<comment type="caution">
    <text evidence="3">The sequence shown here is derived from an EMBL/GenBank/DDBJ whole genome shotgun (WGS) entry which is preliminary data.</text>
</comment>
<reference evidence="3" key="1">
    <citation type="journal article" date="2014" name="Int. J. Syst. Evol. Microbiol.">
        <title>Complete genome sequence of Corynebacterium casei LMG S-19264T (=DSM 44701T), isolated from a smear-ripened cheese.</title>
        <authorList>
            <consortium name="US DOE Joint Genome Institute (JGI-PGF)"/>
            <person name="Walter F."/>
            <person name="Albersmeier A."/>
            <person name="Kalinowski J."/>
            <person name="Ruckert C."/>
        </authorList>
    </citation>
    <scope>NUCLEOTIDE SEQUENCE</scope>
    <source>
        <strain evidence="3">CGMCC 1.8984</strain>
    </source>
</reference>
<dbReference type="InterPro" id="IPR003593">
    <property type="entry name" value="AAA+_ATPase"/>
</dbReference>
<dbReference type="GO" id="GO:0003677">
    <property type="term" value="F:DNA binding"/>
    <property type="evidence" value="ECO:0007669"/>
    <property type="project" value="InterPro"/>
</dbReference>
<dbReference type="Gene3D" id="1.10.10.10">
    <property type="entry name" value="Winged helix-like DNA-binding domain superfamily/Winged helix DNA-binding domain"/>
    <property type="match status" value="1"/>
</dbReference>
<evidence type="ECO:0000259" key="2">
    <source>
        <dbReference type="PROSITE" id="PS50043"/>
    </source>
</evidence>
<dbReference type="InterPro" id="IPR036388">
    <property type="entry name" value="WH-like_DNA-bd_sf"/>
</dbReference>
<dbReference type="CDD" id="cd01120">
    <property type="entry name" value="RecA-like_superfamily"/>
    <property type="match status" value="1"/>
</dbReference>
<dbReference type="SUPFAM" id="SSF52540">
    <property type="entry name" value="P-loop containing nucleoside triphosphate hydrolases"/>
    <property type="match status" value="1"/>
</dbReference>
<dbReference type="SUPFAM" id="SSF46894">
    <property type="entry name" value="C-terminal effector domain of the bipartite response regulators"/>
    <property type="match status" value="1"/>
</dbReference>
<dbReference type="AlphaFoldDB" id="A0A917UR54"/>
<dbReference type="PROSITE" id="PS50043">
    <property type="entry name" value="HTH_LUXR_2"/>
    <property type="match status" value="1"/>
</dbReference>